<name>A0AB35PML2_BACTU</name>
<accession>A0AB35PML2</accession>
<feature type="domain" description="Beta-lactamase-related" evidence="1">
    <location>
        <begin position="3"/>
        <end position="83"/>
    </location>
</feature>
<dbReference type="PANTHER" id="PTHR46825:SF7">
    <property type="entry name" value="D-ALANYL-D-ALANINE CARBOXYPEPTIDASE"/>
    <property type="match status" value="1"/>
</dbReference>
<dbReference type="Pfam" id="PF00144">
    <property type="entry name" value="Beta-lactamase"/>
    <property type="match status" value="1"/>
</dbReference>
<dbReference type="PANTHER" id="PTHR46825">
    <property type="entry name" value="D-ALANYL-D-ALANINE-CARBOXYPEPTIDASE/ENDOPEPTIDASE AMPH"/>
    <property type="match status" value="1"/>
</dbReference>
<reference evidence="2" key="1">
    <citation type="submission" date="2019-07" db="EMBL/GenBank/DDBJ databases">
        <title>Phylogenomic Reclassification of ATCC Bacillus Strains and Various Taxa within the Genus Bacillus.</title>
        <authorList>
            <person name="Riojas M.A."/>
            <person name="Frank A.M."/>
            <person name="Fenn S.L."/>
            <person name="King S.P."/>
            <person name="Brower S.M."/>
            <person name="Hazbon M.H."/>
        </authorList>
    </citation>
    <scope>NUCLEOTIDE SEQUENCE</scope>
    <source>
        <strain evidence="2">ATCC 35646</strain>
    </source>
</reference>
<sequence length="83" mass="9247">AGENRLKLNDYIEDWLPGVIQGNGYDGNKITIRHILNHTSGIAEYSRSKYADFTDTKKSYTAEELVKMGVSLPPDFAPGKGWS</sequence>
<feature type="non-terminal residue" evidence="2">
    <location>
        <position position="1"/>
    </location>
</feature>
<dbReference type="InterPro" id="IPR012338">
    <property type="entry name" value="Beta-lactam/transpept-like"/>
</dbReference>
<proteinExistence type="predicted"/>
<dbReference type="InterPro" id="IPR001466">
    <property type="entry name" value="Beta-lactam-related"/>
</dbReference>
<dbReference type="RefSeq" id="WP_309414946.1">
    <property type="nucleotide sequence ID" value="NZ_VKQN01000134.1"/>
</dbReference>
<evidence type="ECO:0000259" key="1">
    <source>
        <dbReference type="Pfam" id="PF00144"/>
    </source>
</evidence>
<dbReference type="Gene3D" id="3.40.710.10">
    <property type="entry name" value="DD-peptidase/beta-lactamase superfamily"/>
    <property type="match status" value="1"/>
</dbReference>
<dbReference type="Proteomes" id="UP001181533">
    <property type="component" value="Unassembled WGS sequence"/>
</dbReference>
<comment type="caution">
    <text evidence="2">The sequence shown here is derived from an EMBL/GenBank/DDBJ whole genome shotgun (WGS) entry which is preliminary data.</text>
</comment>
<dbReference type="EMBL" id="VKQN01000134">
    <property type="protein sequence ID" value="MDR4181098.1"/>
    <property type="molecule type" value="Genomic_DNA"/>
</dbReference>
<dbReference type="AlphaFoldDB" id="A0AB35PML2"/>
<feature type="non-terminal residue" evidence="2">
    <location>
        <position position="83"/>
    </location>
</feature>
<evidence type="ECO:0000313" key="3">
    <source>
        <dbReference type="Proteomes" id="UP001181533"/>
    </source>
</evidence>
<protein>
    <submittedName>
        <fullName evidence="2">Beta-lactamase family protein</fullName>
    </submittedName>
</protein>
<gene>
    <name evidence="2" type="ORF">FO599_35015</name>
</gene>
<organism evidence="2 3">
    <name type="scientific">Bacillus thuringiensis</name>
    <dbReference type="NCBI Taxonomy" id="1428"/>
    <lineage>
        <taxon>Bacteria</taxon>
        <taxon>Bacillati</taxon>
        <taxon>Bacillota</taxon>
        <taxon>Bacilli</taxon>
        <taxon>Bacillales</taxon>
        <taxon>Bacillaceae</taxon>
        <taxon>Bacillus</taxon>
        <taxon>Bacillus cereus group</taxon>
    </lineage>
</organism>
<evidence type="ECO:0000313" key="2">
    <source>
        <dbReference type="EMBL" id="MDR4181098.1"/>
    </source>
</evidence>
<dbReference type="SUPFAM" id="SSF56601">
    <property type="entry name" value="beta-lactamase/transpeptidase-like"/>
    <property type="match status" value="1"/>
</dbReference>
<dbReference type="InterPro" id="IPR050491">
    <property type="entry name" value="AmpC-like"/>
</dbReference>